<protein>
    <submittedName>
        <fullName evidence="1">Uncharacterized protein</fullName>
    </submittedName>
</protein>
<sequence length="71" mass="7587">MRKPASRAGFQMTNTANAHLSLLSDGDNSGGQLCAFGIHASIVITLCGHVNTFPLRVSVQLENDKQAVYNV</sequence>
<dbReference type="EMBL" id="LVJN01000018">
    <property type="protein sequence ID" value="OSM05295.1"/>
    <property type="molecule type" value="Genomic_DNA"/>
</dbReference>
<dbReference type="Proteomes" id="UP000194003">
    <property type="component" value="Unassembled WGS sequence"/>
</dbReference>
<keyword evidence="2" id="KW-1185">Reference proteome</keyword>
<gene>
    <name evidence="1" type="ORF">MAIT1_05190</name>
</gene>
<comment type="caution">
    <text evidence="1">The sequence shown here is derived from an EMBL/GenBank/DDBJ whole genome shotgun (WGS) entry which is preliminary data.</text>
</comment>
<proteinExistence type="predicted"/>
<evidence type="ECO:0000313" key="2">
    <source>
        <dbReference type="Proteomes" id="UP000194003"/>
    </source>
</evidence>
<evidence type="ECO:0000313" key="1">
    <source>
        <dbReference type="EMBL" id="OSM05295.1"/>
    </source>
</evidence>
<dbReference type="AlphaFoldDB" id="A0A1Y2K938"/>
<accession>A0A1Y2K938</accession>
<organism evidence="1 2">
    <name type="scientific">Magnetofaba australis IT-1</name>
    <dbReference type="NCBI Taxonomy" id="1434232"/>
    <lineage>
        <taxon>Bacteria</taxon>
        <taxon>Pseudomonadati</taxon>
        <taxon>Pseudomonadota</taxon>
        <taxon>Magnetococcia</taxon>
        <taxon>Magnetococcales</taxon>
        <taxon>Magnetococcaceae</taxon>
        <taxon>Magnetofaba</taxon>
    </lineage>
</organism>
<dbReference type="STRING" id="1434232.MAIT1_05190"/>
<name>A0A1Y2K938_9PROT</name>
<reference evidence="1 2" key="1">
    <citation type="journal article" date="2016" name="BMC Genomics">
        <title>Combined genomic and structural analyses of a cultured magnetotactic bacterium reveals its niche adaptation to a dynamic environment.</title>
        <authorList>
            <person name="Araujo A.C."/>
            <person name="Morillo V."/>
            <person name="Cypriano J."/>
            <person name="Teixeira L.C."/>
            <person name="Leao P."/>
            <person name="Lyra S."/>
            <person name="Almeida L.G."/>
            <person name="Bazylinski D.A."/>
            <person name="Vasconcellos A.T."/>
            <person name="Abreu F."/>
            <person name="Lins U."/>
        </authorList>
    </citation>
    <scope>NUCLEOTIDE SEQUENCE [LARGE SCALE GENOMIC DNA]</scope>
    <source>
        <strain evidence="1 2">IT-1</strain>
    </source>
</reference>